<organism evidence="1 2">
    <name type="scientific">Aquimarina amphilecti</name>
    <dbReference type="NCBI Taxonomy" id="1038014"/>
    <lineage>
        <taxon>Bacteria</taxon>
        <taxon>Pseudomonadati</taxon>
        <taxon>Bacteroidota</taxon>
        <taxon>Flavobacteriia</taxon>
        <taxon>Flavobacteriales</taxon>
        <taxon>Flavobacteriaceae</taxon>
        <taxon>Aquimarina</taxon>
    </lineage>
</organism>
<evidence type="ECO:0000313" key="2">
    <source>
        <dbReference type="Proteomes" id="UP000198521"/>
    </source>
</evidence>
<dbReference type="InterPro" id="IPR010667">
    <property type="entry name" value="Phage_T4_Gp19"/>
</dbReference>
<dbReference type="InterPro" id="IPR011747">
    <property type="entry name" value="CHP02241"/>
</dbReference>
<dbReference type="PANTHER" id="PTHR38009:SF1">
    <property type="entry name" value="CONSERVED HYPOTHETICAL PHAGE TAIL PROTEIN"/>
    <property type="match status" value="1"/>
</dbReference>
<dbReference type="PANTHER" id="PTHR38009">
    <property type="entry name" value="CONSERVED HYPOTHETICAL PHAGE TAIL PROTEIN"/>
    <property type="match status" value="1"/>
</dbReference>
<name>A0A1H7S5F4_AQUAM</name>
<dbReference type="NCBIfam" id="TIGR02241">
    <property type="entry name" value="conserved hypothetical phage tail region protein"/>
    <property type="match status" value="1"/>
</dbReference>
<dbReference type="Proteomes" id="UP000198521">
    <property type="component" value="Unassembled WGS sequence"/>
</dbReference>
<dbReference type="GO" id="GO:0005198">
    <property type="term" value="F:structural molecule activity"/>
    <property type="evidence" value="ECO:0007669"/>
    <property type="project" value="InterPro"/>
</dbReference>
<proteinExistence type="predicted"/>
<dbReference type="STRING" id="1038014.SAMN04487910_2980"/>
<dbReference type="EMBL" id="FOAB01000005">
    <property type="protein sequence ID" value="SEL66964.1"/>
    <property type="molecule type" value="Genomic_DNA"/>
</dbReference>
<keyword evidence="2" id="KW-1185">Reference proteome</keyword>
<dbReference type="RefSeq" id="WP_091409950.1">
    <property type="nucleotide sequence ID" value="NZ_FOAB01000005.1"/>
</dbReference>
<evidence type="ECO:0000313" key="1">
    <source>
        <dbReference type="EMBL" id="SEL66964.1"/>
    </source>
</evidence>
<accession>A0A1H7S5F4</accession>
<gene>
    <name evidence="1" type="ORF">SAMN04487910_2980</name>
</gene>
<dbReference type="OrthoDB" id="9799891at2"/>
<reference evidence="2" key="1">
    <citation type="submission" date="2016-10" db="EMBL/GenBank/DDBJ databases">
        <authorList>
            <person name="Varghese N."/>
            <person name="Submissions S."/>
        </authorList>
    </citation>
    <scope>NUCLEOTIDE SEQUENCE [LARGE SCALE GENOMIC DNA]</scope>
    <source>
        <strain evidence="2">DSM 25232 / NCIMB 14723 / 92V</strain>
    </source>
</reference>
<dbReference type="Pfam" id="PF06841">
    <property type="entry name" value="Phage_T4_gp19"/>
    <property type="match status" value="1"/>
</dbReference>
<sequence length="177" mass="19745">MLDVLRAINFADKEPSLSHRFGVFFLSGGVIPNPIDIRFQKVSGISTEVQLDTINEGGQNLHAHRVPKKINYNNLVLERGFVASSLANGLDSFSLPGFGQMRSPLISEFNATFSFFKFNPSNVLVTLFNEKGIPIGGWLFLKAYPVKWSVSDLDAQSNTVSIDTMELAYTRFQILRL</sequence>
<protein>
    <submittedName>
        <fullName evidence="1">Conserved hypothetical phage tail region protein</fullName>
    </submittedName>
</protein>
<dbReference type="AlphaFoldDB" id="A0A1H7S5F4"/>